<dbReference type="GeneID" id="92726211"/>
<organism evidence="12 13">
    <name type="scientific">Corynebacterium parakroppenstedtii</name>
    <dbReference type="NCBI Taxonomy" id="2828363"/>
    <lineage>
        <taxon>Bacteria</taxon>
        <taxon>Bacillati</taxon>
        <taxon>Actinomycetota</taxon>
        <taxon>Actinomycetes</taxon>
        <taxon>Mycobacteriales</taxon>
        <taxon>Corynebacteriaceae</taxon>
        <taxon>Corynebacterium</taxon>
    </lineage>
</organism>
<evidence type="ECO:0000256" key="5">
    <source>
        <dbReference type="ARBA" id="ARBA00022676"/>
    </source>
</evidence>
<dbReference type="Pfam" id="PF21226">
    <property type="entry name" value="MalQ_N"/>
    <property type="match status" value="2"/>
</dbReference>
<keyword evidence="7 10" id="KW-0119">Carbohydrate metabolism</keyword>
<evidence type="ECO:0000256" key="3">
    <source>
        <dbReference type="ARBA" id="ARBA00012560"/>
    </source>
</evidence>
<evidence type="ECO:0000256" key="4">
    <source>
        <dbReference type="ARBA" id="ARBA00020295"/>
    </source>
</evidence>
<dbReference type="EC" id="2.4.1.25" evidence="3 10"/>
<evidence type="ECO:0000259" key="11">
    <source>
        <dbReference type="Pfam" id="PF21226"/>
    </source>
</evidence>
<reference evidence="12 13" key="1">
    <citation type="submission" date="2022-01" db="EMBL/GenBank/DDBJ databases">
        <title>Identification and Characterization of Corynebacterium sp.</title>
        <authorList>
            <person name="Luo Q."/>
            <person name="Qu P."/>
            <person name="Chen Q."/>
        </authorList>
    </citation>
    <scope>NUCLEOTIDE SEQUENCE [LARGE SCALE GENOMIC DNA]</scope>
    <source>
        <strain evidence="12 13">MC-12</strain>
    </source>
</reference>
<gene>
    <name evidence="12" type="primary">malQ</name>
    <name evidence="12" type="ORF">L3H44_01805</name>
</gene>
<evidence type="ECO:0000256" key="9">
    <source>
        <dbReference type="ARBA" id="ARBA00031501"/>
    </source>
</evidence>
<keyword evidence="13" id="KW-1185">Reference proteome</keyword>
<feature type="domain" description="MalQ N-terminal beta-sandwich" evidence="11">
    <location>
        <begin position="135"/>
        <end position="190"/>
    </location>
</feature>
<evidence type="ECO:0000256" key="2">
    <source>
        <dbReference type="ARBA" id="ARBA00005684"/>
    </source>
</evidence>
<dbReference type="EMBL" id="JAKJKU010000001">
    <property type="protein sequence ID" value="MCF6773148.1"/>
    <property type="molecule type" value="Genomic_DNA"/>
</dbReference>
<keyword evidence="6 10" id="KW-0808">Transferase</keyword>
<dbReference type="NCBIfam" id="TIGR00217">
    <property type="entry name" value="malQ"/>
    <property type="match status" value="1"/>
</dbReference>
<dbReference type="Pfam" id="PF02446">
    <property type="entry name" value="Glyco_hydro_77"/>
    <property type="match status" value="1"/>
</dbReference>
<evidence type="ECO:0000313" key="12">
    <source>
        <dbReference type="EMBL" id="MCF6773148.1"/>
    </source>
</evidence>
<comment type="catalytic activity">
    <reaction evidence="1 10">
        <text>Transfers a segment of a (1-&gt;4)-alpha-D-glucan to a new position in an acceptor, which may be glucose or a (1-&gt;4)-alpha-D-glucan.</text>
        <dbReference type="EC" id="2.4.1.25"/>
    </reaction>
</comment>
<keyword evidence="5 10" id="KW-0328">Glycosyltransferase</keyword>
<dbReference type="Proteomes" id="UP001200604">
    <property type="component" value="Unassembled WGS sequence"/>
</dbReference>
<evidence type="ECO:0000256" key="6">
    <source>
        <dbReference type="ARBA" id="ARBA00022679"/>
    </source>
</evidence>
<evidence type="ECO:0000256" key="1">
    <source>
        <dbReference type="ARBA" id="ARBA00000439"/>
    </source>
</evidence>
<dbReference type="SUPFAM" id="SSF51445">
    <property type="entry name" value="(Trans)glycosidases"/>
    <property type="match status" value="1"/>
</dbReference>
<proteinExistence type="inferred from homology"/>
<dbReference type="GO" id="GO:0004134">
    <property type="term" value="F:4-alpha-glucanotransferase activity"/>
    <property type="evidence" value="ECO:0007669"/>
    <property type="project" value="UniProtKB-EC"/>
</dbReference>
<dbReference type="InterPro" id="IPR003385">
    <property type="entry name" value="Glyco_hydro_77"/>
</dbReference>
<feature type="domain" description="MalQ N-terminal beta-sandwich" evidence="11">
    <location>
        <begin position="69"/>
        <end position="120"/>
    </location>
</feature>
<comment type="caution">
    <text evidence="12">The sequence shown here is derived from an EMBL/GenBank/DDBJ whole genome shotgun (WGS) entry which is preliminary data.</text>
</comment>
<dbReference type="Gene3D" id="3.20.20.80">
    <property type="entry name" value="Glycosidases"/>
    <property type="match status" value="1"/>
</dbReference>
<dbReference type="PANTHER" id="PTHR32438:SF5">
    <property type="entry name" value="4-ALPHA-GLUCANOTRANSFERASE DPE1, CHLOROPLASTIC_AMYLOPLASTIC"/>
    <property type="match status" value="1"/>
</dbReference>
<comment type="similarity">
    <text evidence="2 10">Belongs to the disproportionating enzyme family.</text>
</comment>
<dbReference type="PANTHER" id="PTHR32438">
    <property type="entry name" value="4-ALPHA-GLUCANOTRANSFERASE DPE1, CHLOROPLASTIC/AMYLOPLASTIC"/>
    <property type="match status" value="1"/>
</dbReference>
<dbReference type="InterPro" id="IPR017853">
    <property type="entry name" value="GH"/>
</dbReference>
<protein>
    <recommendedName>
        <fullName evidence="4 10">4-alpha-glucanotransferase</fullName>
        <ecNumber evidence="3 10">2.4.1.25</ecNumber>
    </recommendedName>
    <alternativeName>
        <fullName evidence="8 10">Amylomaltase</fullName>
    </alternativeName>
    <alternativeName>
        <fullName evidence="9 10">Disproportionating enzyme</fullName>
    </alternativeName>
</protein>
<name>A0ABS9HH10_9CORY</name>
<evidence type="ECO:0000313" key="13">
    <source>
        <dbReference type="Proteomes" id="UP001200604"/>
    </source>
</evidence>
<evidence type="ECO:0000256" key="10">
    <source>
        <dbReference type="RuleBase" id="RU361207"/>
    </source>
</evidence>
<evidence type="ECO:0000256" key="7">
    <source>
        <dbReference type="ARBA" id="ARBA00023277"/>
    </source>
</evidence>
<dbReference type="InterPro" id="IPR048458">
    <property type="entry name" value="MalQ_N"/>
</dbReference>
<evidence type="ECO:0000256" key="8">
    <source>
        <dbReference type="ARBA" id="ARBA00031423"/>
    </source>
</evidence>
<dbReference type="RefSeq" id="WP_046202559.1">
    <property type="nucleotide sequence ID" value="NZ_JAGSOA010000001.1"/>
</dbReference>
<accession>A0ABS9HH10</accession>
<sequence>MTYSEKLRSLSAHCGVATSYTDYRGSHVDVADETLENTLHALGLSFSHDDAGIDAASEYFYTKEATRSLPPTVIGVEGEDVTFPVHVIDGEPVDVWVVTEDGERYDCQQIEDLTPARHVDYPVNHAGEPLTGNKLDAGADGASAAAHASGAASYGQASFTVPKDLPLGWHTIYASSPTRGQAETTLIITPSRLSAADDLGAHPQAGLMAQLYSVRDSGAWGIGDFYTLGTLARHAAEQGSSFILANPLHAAEPAPPVEDSPYLPTTRRYINPIYIRPGAIPEAAHLPDDAAEALQERGRRHYPENTSSAYINRNPIYTDKLLSLKDIYDVERSATRQHAFDTFVEHEGQGLTRFAQWCADQSEPWWREKLGHDSEDDSFPPRNYWVGFYQWLQWIVDEQLEAADVTARDSGMSLGLMADLAVGVHPGGSDAEALAPYLAPDCSVGAPPDGYNQMGQDWSQPPWHPWKLAEAGYRPWRDLLRTVLRHAGGIRVDHILGLFRLWWIHRPAPGEAADPRAGTYVNYDHAAMVGVLALEAERAGAVVVGEDLGTFEPWVQDYLQSRGIMGTSILWFENDNDAPRHSENYRRLCLASVTTHDLPPTAGYLDGEHVTLRQKLGILTSDPKEEDANDLEWQNRVLDTVREHGDFDGTPADVSYEGLARDERPNSAAIIAELHKFLAESPAALTCTSLVDIVHDRRVQNQPGTTADIYPNWRVPLCDDDGNAVVLEDLFRSDEWAQSYFHSRR</sequence>